<dbReference type="GO" id="GO:0006396">
    <property type="term" value="P:RNA processing"/>
    <property type="evidence" value="ECO:0007669"/>
    <property type="project" value="InterPro"/>
</dbReference>
<keyword evidence="2" id="KW-0808">Transferase</keyword>
<reference evidence="5" key="1">
    <citation type="submission" date="2021-06" db="EMBL/GenBank/DDBJ databases">
        <authorList>
            <person name="Kallberg Y."/>
            <person name="Tangrot J."/>
            <person name="Rosling A."/>
        </authorList>
    </citation>
    <scope>NUCLEOTIDE SEQUENCE</scope>
    <source>
        <strain evidence="5">AZ414A</strain>
    </source>
</reference>
<evidence type="ECO:0000256" key="2">
    <source>
        <dbReference type="ARBA" id="ARBA00022679"/>
    </source>
</evidence>
<keyword evidence="6" id="KW-1185">Reference proteome</keyword>
<gene>
    <name evidence="5" type="ORF">DEBURN_LOCUS8794</name>
</gene>
<dbReference type="InterPro" id="IPR029028">
    <property type="entry name" value="Alpha/beta_knot_MTases"/>
</dbReference>
<evidence type="ECO:0000256" key="3">
    <source>
        <dbReference type="SAM" id="MobiDB-lite"/>
    </source>
</evidence>
<dbReference type="SUPFAM" id="SSF75217">
    <property type="entry name" value="alpha/beta knot"/>
    <property type="match status" value="1"/>
</dbReference>
<dbReference type="PANTHER" id="PTHR43191:SF2">
    <property type="entry name" value="RRNA METHYLTRANSFERASE 3, MITOCHONDRIAL"/>
    <property type="match status" value="1"/>
</dbReference>
<dbReference type="InterPro" id="IPR029026">
    <property type="entry name" value="tRNA_m1G_MTases_N"/>
</dbReference>
<dbReference type="Gene3D" id="3.40.1280.10">
    <property type="match status" value="1"/>
</dbReference>
<organism evidence="5 6">
    <name type="scientific">Diversispora eburnea</name>
    <dbReference type="NCBI Taxonomy" id="1213867"/>
    <lineage>
        <taxon>Eukaryota</taxon>
        <taxon>Fungi</taxon>
        <taxon>Fungi incertae sedis</taxon>
        <taxon>Mucoromycota</taxon>
        <taxon>Glomeromycotina</taxon>
        <taxon>Glomeromycetes</taxon>
        <taxon>Diversisporales</taxon>
        <taxon>Diversisporaceae</taxon>
        <taxon>Diversispora</taxon>
    </lineage>
</organism>
<name>A0A9N9G6X0_9GLOM</name>
<feature type="region of interest" description="Disordered" evidence="3">
    <location>
        <begin position="52"/>
        <end position="125"/>
    </location>
</feature>
<dbReference type="CDD" id="cd18095">
    <property type="entry name" value="SpoU-like_rRNA-MTase"/>
    <property type="match status" value="1"/>
</dbReference>
<evidence type="ECO:0000313" key="6">
    <source>
        <dbReference type="Proteomes" id="UP000789706"/>
    </source>
</evidence>
<comment type="caution">
    <text evidence="5">The sequence shown here is derived from an EMBL/GenBank/DDBJ whole genome shotgun (WGS) entry which is preliminary data.</text>
</comment>
<sequence>MISVVFIKSRISRLSRINSRINFNKFNQKCFYDTLETNSRRDSFYDNRQLNDIRSPRRNYPSNFDRGPNFNRGSNFERGSNFDRGSNFERRSNFERGRPNNREWNESKDFSRKDNREWNESKDFSKKDNREWNENRNFSKKDFGKKIENLDLEDLKKTDKVDEIGKFKSDFGDYDDKTLPKKIKRKKKEKIEPPPPIEIPGFVRIEGARQNMVVYFEELRRDNPKRRKFRSLMIHGLKHLQEMLRRGFAVRSIGITTNDGINSPDELLGGCKEVYNNKEKYPAERYYVTSVEWTRKILGNDARVDAREVWAELPFPNIQFPEKINKLLVLDHVASPVDMGMLIRSAKALHWDASYSIAGTVDLYDDKVIRTSSCESVDWPWKIGFWQDVYDIARQNNLTLIIADTLPHNIIPTKSPNNICFWDPMTQEVVDMIPSKIALVLGSKMHGVTYRDAREGIIRVSIPMYNNVNSMNVGMAGNILMYELNRLMNSKATNEDKIKLIQ</sequence>
<dbReference type="InterPro" id="IPR051259">
    <property type="entry name" value="rRNA_Methyltransferase"/>
</dbReference>
<dbReference type="Pfam" id="PF00588">
    <property type="entry name" value="SpoU_methylase"/>
    <property type="match status" value="1"/>
</dbReference>
<dbReference type="Proteomes" id="UP000789706">
    <property type="component" value="Unassembled WGS sequence"/>
</dbReference>
<protein>
    <submittedName>
        <fullName evidence="5">9661_t:CDS:1</fullName>
    </submittedName>
</protein>
<dbReference type="OrthoDB" id="270651at2759"/>
<dbReference type="PANTHER" id="PTHR43191">
    <property type="entry name" value="RRNA METHYLTRANSFERASE 3"/>
    <property type="match status" value="1"/>
</dbReference>
<dbReference type="GO" id="GO:0032259">
    <property type="term" value="P:methylation"/>
    <property type="evidence" value="ECO:0007669"/>
    <property type="project" value="UniProtKB-KW"/>
</dbReference>
<keyword evidence="1" id="KW-0489">Methyltransferase</keyword>
<evidence type="ECO:0000313" key="5">
    <source>
        <dbReference type="EMBL" id="CAG8585686.1"/>
    </source>
</evidence>
<accession>A0A9N9G6X0</accession>
<dbReference type="InterPro" id="IPR001537">
    <property type="entry name" value="SpoU_MeTrfase"/>
</dbReference>
<evidence type="ECO:0000259" key="4">
    <source>
        <dbReference type="Pfam" id="PF00588"/>
    </source>
</evidence>
<dbReference type="GO" id="GO:0003723">
    <property type="term" value="F:RNA binding"/>
    <property type="evidence" value="ECO:0007669"/>
    <property type="project" value="InterPro"/>
</dbReference>
<evidence type="ECO:0000256" key="1">
    <source>
        <dbReference type="ARBA" id="ARBA00022603"/>
    </source>
</evidence>
<dbReference type="EMBL" id="CAJVPK010001410">
    <property type="protein sequence ID" value="CAG8585686.1"/>
    <property type="molecule type" value="Genomic_DNA"/>
</dbReference>
<proteinExistence type="predicted"/>
<feature type="domain" description="tRNA/rRNA methyltransferase SpoU type" evidence="4">
    <location>
        <begin position="327"/>
        <end position="482"/>
    </location>
</feature>
<feature type="compositionally biased region" description="Basic and acidic residues" evidence="3">
    <location>
        <begin position="86"/>
        <end position="125"/>
    </location>
</feature>
<dbReference type="AlphaFoldDB" id="A0A9N9G6X0"/>
<dbReference type="GO" id="GO:0008173">
    <property type="term" value="F:RNA methyltransferase activity"/>
    <property type="evidence" value="ECO:0007669"/>
    <property type="project" value="InterPro"/>
</dbReference>